<dbReference type="EMBL" id="REGN01004618">
    <property type="protein sequence ID" value="RNA16802.1"/>
    <property type="molecule type" value="Genomic_DNA"/>
</dbReference>
<dbReference type="AlphaFoldDB" id="A0A3M7QZN9"/>
<evidence type="ECO:0000313" key="4">
    <source>
        <dbReference type="EMBL" id="RNA16802.1"/>
    </source>
</evidence>
<feature type="coiled-coil region" evidence="1">
    <location>
        <begin position="757"/>
        <end position="784"/>
    </location>
</feature>
<name>A0A3M7QZN9_BRAPC</name>
<feature type="region of interest" description="Disordered" evidence="2">
    <location>
        <begin position="334"/>
        <end position="401"/>
    </location>
</feature>
<feature type="compositionally biased region" description="Polar residues" evidence="2">
    <location>
        <begin position="158"/>
        <end position="176"/>
    </location>
</feature>
<keyword evidence="1" id="KW-0175">Coiled coil</keyword>
<proteinExistence type="predicted"/>
<organism evidence="4 5">
    <name type="scientific">Brachionus plicatilis</name>
    <name type="common">Marine rotifer</name>
    <name type="synonym">Brachionus muelleri</name>
    <dbReference type="NCBI Taxonomy" id="10195"/>
    <lineage>
        <taxon>Eukaryota</taxon>
        <taxon>Metazoa</taxon>
        <taxon>Spiralia</taxon>
        <taxon>Gnathifera</taxon>
        <taxon>Rotifera</taxon>
        <taxon>Eurotatoria</taxon>
        <taxon>Monogononta</taxon>
        <taxon>Pseudotrocha</taxon>
        <taxon>Ploima</taxon>
        <taxon>Brachionidae</taxon>
        <taxon>Brachionus</taxon>
    </lineage>
</organism>
<dbReference type="Proteomes" id="UP000276133">
    <property type="component" value="Unassembled WGS sequence"/>
</dbReference>
<feature type="region of interest" description="Disordered" evidence="2">
    <location>
        <begin position="158"/>
        <end position="183"/>
    </location>
</feature>
<feature type="compositionally biased region" description="Low complexity" evidence="2">
    <location>
        <begin position="483"/>
        <end position="499"/>
    </location>
</feature>
<sequence length="1179" mass="135469">MPKGLGIFLKSINLFELLFIVFEMKLNLLAQIQNSKNSKEAIQLYKIKCGSFLTNESNSQTNVGSQPNFTQPSICSSNSTLLSNQLNIDKTNSLNGSKTVLVTDQSNPFVKSISLTKAQSNDNLPKNKEFTFQSQSANNFQPAQKLNKHKSQSTVYVIPNKNSSNSGLESKSPTVDENSRIDTPPVEDNIVIDQTSALGILVQIKVLEDKMQSFITLVNENQLNKLEQQQVFDSIQNDYQVLIQNFDQVNTNNSQSLVQQQDEMDVDLNEELGKMKALLDNIVHKMNDNLIDSTSDYSDLEQKQSFENSSIASFYDNRDELMGQYNRLLDFFNEEPENKSDNSNNKAGKHKSKQNETIGSETVCSVSRESDSESSSHSKSSKSDEHKNNHQKKKIIESSESTSEINKKILKNNAKIVVNRNKKDLADTLKKNTLNKKLSRISVDRVDRCESQDSDKNHAKDTKKTSANENNNRNLNRKLTKMSNESSTETLTTSGNESTKIFSDSKPSFRNYIDEITEDTMEKSPEIKHKKILRPADRRIKEIGKQQSADQPKIRLKMVSSKKKEFVEQPEISLGEQEYSDPNTTVRHRQDVRVMRPSPSSKKSVSIGNIYEHSKYRKQGDFKPETRTAHKQKNIDLKNLPIAKAYEGSDSLEDLDSSIPIVNDNYEYASSSVVKNDSFKRTIRSDKRTEYLQMKQRQAHKHSLNDLNHEKKKNYEHKYVKNYQQVPKIYSSKKRDDDSNFLSSDVESVIEKRKALKMTKKDLMKKLAEEVEFLKQEILKKNKSNSSGEKKQRSDFPISDTKHQVYDSQMSLIKEEKKNKSVPQKLVKQKKSAEPKVLLPKNKNIFVLKNENGRESYFCAIDQDDLKPKSTQVKSVCSNRGSDLTVKSIDYRDVKNHKYSSIQNLISLRRENRYLDDYFSDEELEGNFLTDPNLVSNRARSYSTKDRRYLSTNEIFERKNSNRPIDSEHYLSRCPKSFSRDRGNCVLVDYSIPIKKENDKNTQIPIVVGKPINKKSRECLIFLPVNNPNVINKIPVNVIPYSIKENKDDSEYELDNSIKNIINSKSSSGKYTSNQHEKPIVSSIHGSNEFSPEKQSRKIRYYIREYTDISTVSDNENMYRRAYKNDDSLEKESNLNQVDLDILVDKAMVYAHSLSNNARRIRKKLYYIFFLGYCLLSNA</sequence>
<feature type="compositionally biased region" description="Polar residues" evidence="2">
    <location>
        <begin position="355"/>
        <end position="367"/>
    </location>
</feature>
<protein>
    <submittedName>
        <fullName evidence="4">Uncharacterized protein</fullName>
    </submittedName>
</protein>
<evidence type="ECO:0000256" key="3">
    <source>
        <dbReference type="SAM" id="SignalP"/>
    </source>
</evidence>
<evidence type="ECO:0000313" key="5">
    <source>
        <dbReference type="Proteomes" id="UP000276133"/>
    </source>
</evidence>
<feature type="compositionally biased region" description="Basic and acidic residues" evidence="2">
    <location>
        <begin position="368"/>
        <end position="388"/>
    </location>
</feature>
<reference evidence="4 5" key="1">
    <citation type="journal article" date="2018" name="Sci. Rep.">
        <title>Genomic signatures of local adaptation to the degree of environmental predictability in rotifers.</title>
        <authorList>
            <person name="Franch-Gras L."/>
            <person name="Hahn C."/>
            <person name="Garcia-Roger E.M."/>
            <person name="Carmona M.J."/>
            <person name="Serra M."/>
            <person name="Gomez A."/>
        </authorList>
    </citation>
    <scope>NUCLEOTIDE SEQUENCE [LARGE SCALE GENOMIC DNA]</scope>
    <source>
        <strain evidence="4">HYR1</strain>
    </source>
</reference>
<feature type="chain" id="PRO_5018131231" evidence="3">
    <location>
        <begin position="31"/>
        <end position="1179"/>
    </location>
</feature>
<keyword evidence="3" id="KW-0732">Signal</keyword>
<accession>A0A3M7QZN9</accession>
<comment type="caution">
    <text evidence="4">The sequence shown here is derived from an EMBL/GenBank/DDBJ whole genome shotgun (WGS) entry which is preliminary data.</text>
</comment>
<feature type="compositionally biased region" description="Basic and acidic residues" evidence="2">
    <location>
        <begin position="447"/>
        <end position="466"/>
    </location>
</feature>
<keyword evidence="5" id="KW-1185">Reference proteome</keyword>
<feature type="region of interest" description="Disordered" evidence="2">
    <location>
        <begin position="447"/>
        <end position="505"/>
    </location>
</feature>
<evidence type="ECO:0000256" key="1">
    <source>
        <dbReference type="SAM" id="Coils"/>
    </source>
</evidence>
<evidence type="ECO:0000256" key="2">
    <source>
        <dbReference type="SAM" id="MobiDB-lite"/>
    </source>
</evidence>
<gene>
    <name evidence="4" type="ORF">BpHYR1_025543</name>
</gene>
<feature type="signal peptide" evidence="3">
    <location>
        <begin position="1"/>
        <end position="30"/>
    </location>
</feature>
<dbReference type="OrthoDB" id="10071322at2759"/>